<reference evidence="19" key="1">
    <citation type="submission" date="2023-02" db="EMBL/GenBank/DDBJ databases">
        <title>Actinomadura rubrobrunea NBRC 14622.</title>
        <authorList>
            <person name="Ichikawa N."/>
            <person name="Sato H."/>
            <person name="Tonouchi N."/>
        </authorList>
    </citation>
    <scope>NUCLEOTIDE SEQUENCE</scope>
    <source>
        <strain evidence="19">NBRC 14622</strain>
    </source>
</reference>
<evidence type="ECO:0000256" key="12">
    <source>
        <dbReference type="ARBA" id="ARBA00023122"/>
    </source>
</evidence>
<feature type="transmembrane region" description="Helical" evidence="14">
    <location>
        <begin position="205"/>
        <end position="227"/>
    </location>
</feature>
<evidence type="ECO:0000256" key="17">
    <source>
        <dbReference type="SAM" id="MobiDB-lite"/>
    </source>
</evidence>
<dbReference type="RefSeq" id="WP_067911703.1">
    <property type="nucleotide sequence ID" value="NZ_BSRZ01000007.1"/>
</dbReference>
<dbReference type="PIRSF" id="PIRSF006404">
    <property type="entry name" value="UCP006404_Pept_M50_CBS"/>
    <property type="match status" value="1"/>
</dbReference>
<dbReference type="Proteomes" id="UP001165124">
    <property type="component" value="Unassembled WGS sequence"/>
</dbReference>
<organism evidence="19 20">
    <name type="scientific">Actinomadura rubrobrunea</name>
    <dbReference type="NCBI Taxonomy" id="115335"/>
    <lineage>
        <taxon>Bacteria</taxon>
        <taxon>Bacillati</taxon>
        <taxon>Actinomycetota</taxon>
        <taxon>Actinomycetes</taxon>
        <taxon>Streptosporangiales</taxon>
        <taxon>Thermomonosporaceae</taxon>
        <taxon>Actinomadura</taxon>
    </lineage>
</organism>
<feature type="domain" description="CBS" evidence="18">
    <location>
        <begin position="282"/>
        <end position="330"/>
    </location>
</feature>
<dbReference type="EMBL" id="BSRZ01000007">
    <property type="protein sequence ID" value="GLW64951.1"/>
    <property type="molecule type" value="Genomic_DNA"/>
</dbReference>
<dbReference type="InterPro" id="IPR016483">
    <property type="entry name" value="UCP006404_Pept_M50_CBS"/>
</dbReference>
<evidence type="ECO:0000256" key="9">
    <source>
        <dbReference type="ARBA" id="ARBA00022833"/>
    </source>
</evidence>
<dbReference type="InterPro" id="IPR000644">
    <property type="entry name" value="CBS_dom"/>
</dbReference>
<comment type="cofactor">
    <cofactor evidence="14 16">
        <name>Zn(2+)</name>
        <dbReference type="ChEBI" id="CHEBI:29105"/>
    </cofactor>
    <text evidence="14 16">Binds 1 zinc ion per subunit.</text>
</comment>
<dbReference type="InterPro" id="IPR008915">
    <property type="entry name" value="Peptidase_M50"/>
</dbReference>
<dbReference type="Gene3D" id="3.10.580.10">
    <property type="entry name" value="CBS-domain"/>
    <property type="match status" value="1"/>
</dbReference>
<dbReference type="PANTHER" id="PTHR39188:SF3">
    <property type="entry name" value="STAGE IV SPORULATION PROTEIN FB"/>
    <property type="match status" value="1"/>
</dbReference>
<feature type="transmembrane region" description="Helical" evidence="14">
    <location>
        <begin position="32"/>
        <end position="58"/>
    </location>
</feature>
<feature type="transmembrane region" description="Helical" evidence="14">
    <location>
        <begin position="239"/>
        <end position="258"/>
    </location>
</feature>
<comment type="caution">
    <text evidence="19">The sequence shown here is derived from an EMBL/GenBank/DDBJ whole genome shotgun (WGS) entry which is preliminary data.</text>
</comment>
<protein>
    <recommendedName>
        <fullName evidence="14">Zinc metalloprotease</fullName>
    </recommendedName>
</protein>
<evidence type="ECO:0000256" key="5">
    <source>
        <dbReference type="ARBA" id="ARBA00022692"/>
    </source>
</evidence>
<feature type="compositionally biased region" description="Low complexity" evidence="17">
    <location>
        <begin position="1"/>
        <end position="10"/>
    </location>
</feature>
<comment type="subcellular location">
    <subcellularLocation>
        <location evidence="1 14">Cell membrane</location>
        <topology evidence="1 14">Multi-pass membrane protein</topology>
    </subcellularLocation>
</comment>
<keyword evidence="11 14" id="KW-0482">Metalloprotease</keyword>
<name>A0A9W6UUS8_9ACTN</name>
<evidence type="ECO:0000259" key="18">
    <source>
        <dbReference type="SMART" id="SM00116"/>
    </source>
</evidence>
<feature type="binding site" evidence="16">
    <location>
        <position position="185"/>
    </location>
    <ligand>
        <name>Zn(2+)</name>
        <dbReference type="ChEBI" id="CHEBI:29105"/>
        <note>catalytic</note>
    </ligand>
</feature>
<keyword evidence="8 14" id="KW-0378">Hydrolase</keyword>
<evidence type="ECO:0000256" key="8">
    <source>
        <dbReference type="ARBA" id="ARBA00022801"/>
    </source>
</evidence>
<evidence type="ECO:0000256" key="15">
    <source>
        <dbReference type="PIRSR" id="PIRSR006404-1"/>
    </source>
</evidence>
<dbReference type="CDD" id="cd06164">
    <property type="entry name" value="S2P-M50_SpoIVFB_CBS"/>
    <property type="match status" value="1"/>
</dbReference>
<dbReference type="AlphaFoldDB" id="A0A9W6UUS8"/>
<keyword evidence="10 14" id="KW-1133">Transmembrane helix</keyword>
<dbReference type="Pfam" id="PF00571">
    <property type="entry name" value="CBS"/>
    <property type="match status" value="1"/>
</dbReference>
<dbReference type="InterPro" id="IPR046342">
    <property type="entry name" value="CBS_dom_sf"/>
</dbReference>
<dbReference type="SUPFAM" id="SSF54631">
    <property type="entry name" value="CBS-domain pair"/>
    <property type="match status" value="1"/>
</dbReference>
<gene>
    <name evidence="19" type="ORF">Arub01_31950</name>
</gene>
<evidence type="ECO:0000256" key="3">
    <source>
        <dbReference type="ARBA" id="ARBA00022475"/>
    </source>
</evidence>
<dbReference type="GO" id="GO:0006508">
    <property type="term" value="P:proteolysis"/>
    <property type="evidence" value="ECO:0007669"/>
    <property type="project" value="UniProtKB-KW"/>
</dbReference>
<evidence type="ECO:0000256" key="2">
    <source>
        <dbReference type="ARBA" id="ARBA00007931"/>
    </source>
</evidence>
<evidence type="ECO:0000256" key="4">
    <source>
        <dbReference type="ARBA" id="ARBA00022670"/>
    </source>
</evidence>
<feature type="transmembrane region" description="Helical" evidence="14">
    <location>
        <begin position="70"/>
        <end position="89"/>
    </location>
</feature>
<keyword evidence="5 14" id="KW-0812">Transmembrane</keyword>
<feature type="binding site" evidence="16">
    <location>
        <position position="89"/>
    </location>
    <ligand>
        <name>Zn(2+)</name>
        <dbReference type="ChEBI" id="CHEBI:29105"/>
        <note>catalytic</note>
    </ligand>
</feature>
<evidence type="ECO:0000256" key="10">
    <source>
        <dbReference type="ARBA" id="ARBA00022989"/>
    </source>
</evidence>
<keyword evidence="12" id="KW-0129">CBS domain</keyword>
<keyword evidence="9 14" id="KW-0862">Zinc</keyword>
<evidence type="ECO:0000256" key="7">
    <source>
        <dbReference type="ARBA" id="ARBA00022737"/>
    </source>
</evidence>
<keyword evidence="4 14" id="KW-0645">Protease</keyword>
<feature type="binding site" evidence="16">
    <location>
        <position position="93"/>
    </location>
    <ligand>
        <name>Zn(2+)</name>
        <dbReference type="ChEBI" id="CHEBI:29105"/>
        <note>catalytic</note>
    </ligand>
</feature>
<keyword evidence="7" id="KW-0677">Repeat</keyword>
<dbReference type="SMART" id="SM00116">
    <property type="entry name" value="CBS"/>
    <property type="match status" value="2"/>
</dbReference>
<evidence type="ECO:0000313" key="20">
    <source>
        <dbReference type="Proteomes" id="UP001165124"/>
    </source>
</evidence>
<keyword evidence="13 14" id="KW-0472">Membrane</keyword>
<evidence type="ECO:0000256" key="6">
    <source>
        <dbReference type="ARBA" id="ARBA00022723"/>
    </source>
</evidence>
<feature type="active site" evidence="15">
    <location>
        <position position="90"/>
    </location>
</feature>
<evidence type="ECO:0000256" key="1">
    <source>
        <dbReference type="ARBA" id="ARBA00004651"/>
    </source>
</evidence>
<accession>A0A9W6UUS8</accession>
<dbReference type="PANTHER" id="PTHR39188">
    <property type="entry name" value="MEMBRANE-ASSOCIATED ZINC METALLOPROTEASE M50B"/>
    <property type="match status" value="1"/>
</dbReference>
<evidence type="ECO:0000256" key="14">
    <source>
        <dbReference type="PIRNR" id="PIRNR006404"/>
    </source>
</evidence>
<keyword evidence="6 14" id="KW-0479">Metal-binding</keyword>
<dbReference type="GO" id="GO:0046872">
    <property type="term" value="F:metal ion binding"/>
    <property type="evidence" value="ECO:0007669"/>
    <property type="project" value="UniProtKB-UniRule"/>
</dbReference>
<evidence type="ECO:0000313" key="19">
    <source>
        <dbReference type="EMBL" id="GLW64951.1"/>
    </source>
</evidence>
<sequence length="397" mass="41748">MADSAPPTDGKPGDGGTAGPGGDRRDVGPGLYIGRLFGVPLFVSPSWFIVAVLVTVMFEGQVDHVVPRPASYAVAFTYAVLLYGSVFVHELSHAVTALRLGLPVRSVTLHILGGETSIEQEAPTPGREFLIAFAGPLVNLVLAGLGVLAHLLLPLPPVALLLVDALTFANLLVGLFNLLPGLPLDGGRLVRAAVWKATGRSRSGAVFAAWVGRGVAVLCLLAGALLATYRIDDAGGAGFGWLGLLWSALIASFIWVGAGQAIRAERVRERIPLLDARRLARRATLVTAETPVSEAVRRAHEDRAGALVIVDGDGRPRGLVNEKAVQATPEQRRPWISIGDLSRGLEPDLTLSADLTGEDLIAAISRAPASEYLLVEDDGRVYGVLVAGDVDRAFTGI</sequence>
<feature type="transmembrane region" description="Helical" evidence="14">
    <location>
        <begin position="129"/>
        <end position="153"/>
    </location>
</feature>
<feature type="transmembrane region" description="Helical" evidence="14">
    <location>
        <begin position="159"/>
        <end position="184"/>
    </location>
</feature>
<evidence type="ECO:0000256" key="16">
    <source>
        <dbReference type="PIRSR" id="PIRSR006404-2"/>
    </source>
</evidence>
<feature type="region of interest" description="Disordered" evidence="17">
    <location>
        <begin position="1"/>
        <end position="24"/>
    </location>
</feature>
<dbReference type="Pfam" id="PF02163">
    <property type="entry name" value="Peptidase_M50"/>
    <property type="match status" value="2"/>
</dbReference>
<proteinExistence type="inferred from homology"/>
<evidence type="ECO:0000256" key="11">
    <source>
        <dbReference type="ARBA" id="ARBA00023049"/>
    </source>
</evidence>
<dbReference type="GO" id="GO:0008237">
    <property type="term" value="F:metallopeptidase activity"/>
    <property type="evidence" value="ECO:0007669"/>
    <property type="project" value="UniProtKB-UniRule"/>
</dbReference>
<dbReference type="GO" id="GO:0005886">
    <property type="term" value="C:plasma membrane"/>
    <property type="evidence" value="ECO:0007669"/>
    <property type="project" value="UniProtKB-SubCell"/>
</dbReference>
<keyword evidence="3 14" id="KW-1003">Cell membrane</keyword>
<comment type="similarity">
    <text evidence="2 14">Belongs to the peptidase M50B family.</text>
</comment>
<evidence type="ECO:0000256" key="13">
    <source>
        <dbReference type="ARBA" id="ARBA00023136"/>
    </source>
</evidence>
<feature type="domain" description="CBS" evidence="18">
    <location>
        <begin position="347"/>
        <end position="395"/>
    </location>
</feature>
<keyword evidence="20" id="KW-1185">Reference proteome</keyword>